<feature type="chain" id="PRO_5041457776" description="Vitellogenin domain-containing protein" evidence="2">
    <location>
        <begin position="21"/>
        <end position="1047"/>
    </location>
</feature>
<name>A0AA35WNI4_GEOBA</name>
<organism evidence="3 4">
    <name type="scientific">Geodia barretti</name>
    <name type="common">Barrett's horny sponge</name>
    <dbReference type="NCBI Taxonomy" id="519541"/>
    <lineage>
        <taxon>Eukaryota</taxon>
        <taxon>Metazoa</taxon>
        <taxon>Porifera</taxon>
        <taxon>Demospongiae</taxon>
        <taxon>Heteroscleromorpha</taxon>
        <taxon>Tetractinellida</taxon>
        <taxon>Astrophorina</taxon>
        <taxon>Geodiidae</taxon>
        <taxon>Geodia</taxon>
    </lineage>
</organism>
<dbReference type="Proteomes" id="UP001174909">
    <property type="component" value="Unassembled WGS sequence"/>
</dbReference>
<comment type="caution">
    <text evidence="3">The sequence shown here is derived from an EMBL/GenBank/DDBJ whole genome shotgun (WGS) entry which is preliminary data.</text>
</comment>
<keyword evidence="2" id="KW-0732">Signal</keyword>
<dbReference type="GO" id="GO:0005319">
    <property type="term" value="F:lipid transporter activity"/>
    <property type="evidence" value="ECO:0007669"/>
    <property type="project" value="InterPro"/>
</dbReference>
<dbReference type="Gene3D" id="2.30.230.10">
    <property type="entry name" value="Lipovitellin, beta-sheet shell regions, chain A"/>
    <property type="match status" value="1"/>
</dbReference>
<evidence type="ECO:0000256" key="2">
    <source>
        <dbReference type="SAM" id="SignalP"/>
    </source>
</evidence>
<feature type="signal peptide" evidence="2">
    <location>
        <begin position="1"/>
        <end position="20"/>
    </location>
</feature>
<evidence type="ECO:0000313" key="4">
    <source>
        <dbReference type="Proteomes" id="UP001174909"/>
    </source>
</evidence>
<evidence type="ECO:0000256" key="1">
    <source>
        <dbReference type="SAM" id="MobiDB-lite"/>
    </source>
</evidence>
<dbReference type="InterPro" id="IPR015816">
    <property type="entry name" value="Vitellinogen_b-sht_N"/>
</dbReference>
<dbReference type="InterPro" id="IPR011030">
    <property type="entry name" value="Lipovitellin_superhlx_dom"/>
</dbReference>
<proteinExistence type="predicted"/>
<sequence>MKLCLYIGVAVSLLVTAVLAGPVEDYPVEMDSQNMTSDGQSEMDEDYNAFPESFPQGNFESLGDVPDDIRHAMDDAFLMAEPRLPPKSAADLPQSYHKLKAIAAASSAGIKYVADKNCEATHENLYVFRSKEHMEKQPDIKFTAHFKVVCETVGRYGVQQAKRYKMYMTSASVDSSAEKKETRGLKQKLTSMLSKGVYFVQTEDGSIPSTYYSREEDPEMINSKKAIISVFQANFKGTKEKLEADPQSIHKAKYRYSASAQDVANGVVRMSRKVTNSGVKSYAHHMPKDEVTLKKKENMVYKGGVLTKAQGKTDCKLMEKKNEGPKDDTEVDNLEAEYRRKRGTSGYTSQPQQDPEKIKTYDPNLETNHYETKGSYTLRLVGQRRLGGRERRSMGQTDFTNMLESSLLGFINETRRDMERIDELREELGDITEALEMMHENQNNSDIAHKLEHLIKLEANRGPPKDETPAINDVLDYLSDLSGSNESSDINMRMLLYFIISPEGSIRSQMALLDGLKNAVNDEEKEAVAFYLALVDSPQPEFVAKLEGLISSDPHSTDPLLLVYGAIVPNASPELQHRMVLFLTNGLPEAETNSTSLIHHILSLGNSGSLNISNYLIDYLQHPETDIQLMAIFAMRFMIDHPPVEQCLKDFLVQPQLTEDHLTVMAKSLMYGCEMAMMKTQPKPYSKDLAESLVALSVKVDDEEFHSALQDYLKAVDTEDSLELLQFMNLVKEGETFTNTTRFERGTQWNARKDVYNLVASYNVRNSDIRRYQRKLSYIWGKRFGAKKINLKIAAGGFAGVSSSGDYKLFGRAVAKAQFFNRGATIIDFLVLRQKTSRSTLSRLYIVLLGRTLINYRRVQDPSVCMTIPKNLYRGNRYTLFRFTYSIFVVVGTLNFELKSTIQFKVGMYVRFCDKHGKVTAAAGLTPTLTIRVSAGGNLEIVRLAKAGLTLQATFNYQVIPEVSTEFCYKRSRLRVKNCIGVYHQWTNNKIELYAWYAWRGWCGWWFCKGRKAYRKKRRIRGLSATWKLRGTRRRTIWKTCDSRQRC</sequence>
<dbReference type="Gene3D" id="1.25.10.20">
    <property type="entry name" value="Vitellinogen, superhelical"/>
    <property type="match status" value="1"/>
</dbReference>
<dbReference type="SUPFAM" id="SSF48431">
    <property type="entry name" value="Lipovitellin-phosvitin complex, superhelical domain"/>
    <property type="match status" value="1"/>
</dbReference>
<evidence type="ECO:0008006" key="5">
    <source>
        <dbReference type="Google" id="ProtNLM"/>
    </source>
</evidence>
<keyword evidence="4" id="KW-1185">Reference proteome</keyword>
<accession>A0AA35WNI4</accession>
<protein>
    <recommendedName>
        <fullName evidence="5">Vitellogenin domain-containing protein</fullName>
    </recommendedName>
</protein>
<feature type="region of interest" description="Disordered" evidence="1">
    <location>
        <begin position="338"/>
        <end position="364"/>
    </location>
</feature>
<gene>
    <name evidence="3" type="ORF">GBAR_LOCUS12470</name>
</gene>
<evidence type="ECO:0000313" key="3">
    <source>
        <dbReference type="EMBL" id="CAI8020935.1"/>
    </source>
</evidence>
<dbReference type="AlphaFoldDB" id="A0AA35WNI4"/>
<dbReference type="EMBL" id="CASHTH010001855">
    <property type="protein sequence ID" value="CAI8020935.1"/>
    <property type="molecule type" value="Genomic_DNA"/>
</dbReference>
<reference evidence="3" key="1">
    <citation type="submission" date="2023-03" db="EMBL/GenBank/DDBJ databases">
        <authorList>
            <person name="Steffen K."/>
            <person name="Cardenas P."/>
        </authorList>
    </citation>
    <scope>NUCLEOTIDE SEQUENCE</scope>
</reference>